<dbReference type="Proteomes" id="UP000077173">
    <property type="component" value="Unassembled WGS sequence"/>
</dbReference>
<dbReference type="GO" id="GO:0003995">
    <property type="term" value="F:acyl-CoA dehydrogenase activity"/>
    <property type="evidence" value="ECO:0007669"/>
    <property type="project" value="InterPro"/>
</dbReference>
<keyword evidence="3 6" id="KW-0285">Flavoprotein</keyword>
<dbReference type="Pfam" id="PF02771">
    <property type="entry name" value="Acyl-CoA_dh_N"/>
    <property type="match status" value="1"/>
</dbReference>
<dbReference type="Pfam" id="PF02770">
    <property type="entry name" value="Acyl-CoA_dh_M"/>
    <property type="match status" value="1"/>
</dbReference>
<organism evidence="10 11">
    <name type="scientific">Bradyrhizobium neotropicale</name>
    <dbReference type="NCBI Taxonomy" id="1497615"/>
    <lineage>
        <taxon>Bacteria</taxon>
        <taxon>Pseudomonadati</taxon>
        <taxon>Pseudomonadota</taxon>
        <taxon>Alphaproteobacteria</taxon>
        <taxon>Hyphomicrobiales</taxon>
        <taxon>Nitrobacteraceae</taxon>
        <taxon>Bradyrhizobium</taxon>
    </lineage>
</organism>
<evidence type="ECO:0000256" key="6">
    <source>
        <dbReference type="RuleBase" id="RU362125"/>
    </source>
</evidence>
<evidence type="ECO:0000259" key="8">
    <source>
        <dbReference type="Pfam" id="PF02770"/>
    </source>
</evidence>
<comment type="caution">
    <text evidence="10">The sequence shown here is derived from an EMBL/GenBank/DDBJ whole genome shotgun (WGS) entry which is preliminary data.</text>
</comment>
<dbReference type="PROSITE" id="PS00073">
    <property type="entry name" value="ACYL_COA_DH_2"/>
    <property type="match status" value="1"/>
</dbReference>
<protein>
    <submittedName>
        <fullName evidence="10">Acyl-CoA dehydrogenase</fullName>
    </submittedName>
</protein>
<dbReference type="EMBL" id="LSEF01000006">
    <property type="protein sequence ID" value="OAF20157.1"/>
    <property type="molecule type" value="Genomic_DNA"/>
</dbReference>
<dbReference type="RefSeq" id="WP_063675854.1">
    <property type="nucleotide sequence ID" value="NZ_LSEF01000006.1"/>
</dbReference>
<comment type="similarity">
    <text evidence="2 6">Belongs to the acyl-CoA dehydrogenase family.</text>
</comment>
<dbReference type="InterPro" id="IPR006089">
    <property type="entry name" value="Acyl-CoA_DH_CS"/>
</dbReference>
<evidence type="ECO:0000259" key="9">
    <source>
        <dbReference type="Pfam" id="PF02771"/>
    </source>
</evidence>
<dbReference type="PANTHER" id="PTHR43884">
    <property type="entry name" value="ACYL-COA DEHYDROGENASE"/>
    <property type="match status" value="1"/>
</dbReference>
<evidence type="ECO:0000256" key="4">
    <source>
        <dbReference type="ARBA" id="ARBA00022827"/>
    </source>
</evidence>
<dbReference type="FunFam" id="1.20.140.10:FF:000001">
    <property type="entry name" value="Acyl-CoA dehydrogenase"/>
    <property type="match status" value="1"/>
</dbReference>
<dbReference type="GO" id="GO:0050660">
    <property type="term" value="F:flavin adenine dinucleotide binding"/>
    <property type="evidence" value="ECO:0007669"/>
    <property type="project" value="InterPro"/>
</dbReference>
<dbReference type="Gene3D" id="2.40.110.10">
    <property type="entry name" value="Butyryl-CoA Dehydrogenase, subunit A, domain 2"/>
    <property type="match status" value="1"/>
</dbReference>
<dbReference type="SUPFAM" id="SSF47203">
    <property type="entry name" value="Acyl-CoA dehydrogenase C-terminal domain-like"/>
    <property type="match status" value="1"/>
</dbReference>
<dbReference type="PANTHER" id="PTHR43884:SF12">
    <property type="entry name" value="ISOVALERYL-COA DEHYDROGENASE, MITOCHONDRIAL-RELATED"/>
    <property type="match status" value="1"/>
</dbReference>
<evidence type="ECO:0000256" key="2">
    <source>
        <dbReference type="ARBA" id="ARBA00009347"/>
    </source>
</evidence>
<dbReference type="InterPro" id="IPR037069">
    <property type="entry name" value="AcylCoA_DH/ox_N_sf"/>
</dbReference>
<feature type="domain" description="Acyl-CoA oxidase/dehydrogenase middle" evidence="8">
    <location>
        <begin position="124"/>
        <end position="220"/>
    </location>
</feature>
<dbReference type="AlphaFoldDB" id="A0A176ZI04"/>
<name>A0A176ZI04_9BRAD</name>
<dbReference type="InterPro" id="IPR009100">
    <property type="entry name" value="AcylCoA_DH/oxidase_NM_dom_sf"/>
</dbReference>
<evidence type="ECO:0000313" key="10">
    <source>
        <dbReference type="EMBL" id="OAF20157.1"/>
    </source>
</evidence>
<dbReference type="InterPro" id="IPR046373">
    <property type="entry name" value="Acyl-CoA_Oxase/DH_mid-dom_sf"/>
</dbReference>
<gene>
    <name evidence="10" type="ORF">AXW67_33885</name>
</gene>
<evidence type="ECO:0000259" key="7">
    <source>
        <dbReference type="Pfam" id="PF00441"/>
    </source>
</evidence>
<feature type="domain" description="Acyl-CoA dehydrogenase/oxidase N-terminal" evidence="9">
    <location>
        <begin position="13"/>
        <end position="120"/>
    </location>
</feature>
<dbReference type="Pfam" id="PF00441">
    <property type="entry name" value="Acyl-CoA_dh_1"/>
    <property type="match status" value="1"/>
</dbReference>
<accession>A0A176ZI04</accession>
<dbReference type="InterPro" id="IPR009075">
    <property type="entry name" value="AcylCo_DH/oxidase_C"/>
</dbReference>
<dbReference type="InterPro" id="IPR013786">
    <property type="entry name" value="AcylCoA_DH/ox_N"/>
</dbReference>
<evidence type="ECO:0000313" key="11">
    <source>
        <dbReference type="Proteomes" id="UP000077173"/>
    </source>
</evidence>
<evidence type="ECO:0000256" key="3">
    <source>
        <dbReference type="ARBA" id="ARBA00022630"/>
    </source>
</evidence>
<dbReference type="FunFam" id="2.40.110.10:FF:000002">
    <property type="entry name" value="Acyl-CoA dehydrogenase fadE12"/>
    <property type="match status" value="1"/>
</dbReference>
<dbReference type="PROSITE" id="PS00072">
    <property type="entry name" value="ACYL_COA_DH_1"/>
    <property type="match status" value="1"/>
</dbReference>
<keyword evidence="5 6" id="KW-0560">Oxidoreductase</keyword>
<feature type="domain" description="Acyl-CoA dehydrogenase/oxidase C-terminal" evidence="7">
    <location>
        <begin position="233"/>
        <end position="381"/>
    </location>
</feature>
<reference evidence="10 11" key="1">
    <citation type="submission" date="2016-02" db="EMBL/GenBank/DDBJ databases">
        <title>Draft genome sequence of the strain BR 10247T Bradyrhizobium neotropicale isolated from nodules of Centrolobium paraense.</title>
        <authorList>
            <person name="Simoes-Araujo J.L."/>
            <person name="Barauna A.C."/>
            <person name="Silva K."/>
            <person name="Zilli J.E."/>
        </authorList>
    </citation>
    <scope>NUCLEOTIDE SEQUENCE [LARGE SCALE GENOMIC DNA]</scope>
    <source>
        <strain evidence="10 11">BR 10247</strain>
    </source>
</reference>
<evidence type="ECO:0000256" key="5">
    <source>
        <dbReference type="ARBA" id="ARBA00023002"/>
    </source>
</evidence>
<dbReference type="InterPro" id="IPR036250">
    <property type="entry name" value="AcylCo_DH-like_C"/>
</dbReference>
<keyword evidence="4 6" id="KW-0274">FAD</keyword>
<dbReference type="SUPFAM" id="SSF56645">
    <property type="entry name" value="Acyl-CoA dehydrogenase NM domain-like"/>
    <property type="match status" value="1"/>
</dbReference>
<dbReference type="InterPro" id="IPR006091">
    <property type="entry name" value="Acyl-CoA_Oxase/DH_mid-dom"/>
</dbReference>
<evidence type="ECO:0000256" key="1">
    <source>
        <dbReference type="ARBA" id="ARBA00001974"/>
    </source>
</evidence>
<sequence>MINYRLSWLDSHLEMYRDTVSRFVDREMAPLDEEARERGNVGHELWLKAGALGLLCSDIPTEYGGGGGDFRHEAIFYDAMARRGLTGMNPSVHTIVAHYLLNHGTEEQKREYLPRLASGELVGAIAMTEPGAGSDLQSIRTRAEKRGDSYVINGSKTFISNGLLAGLVLVVAKTNQAERASGMSIILVETAKSPGFRVGRVLDKLGLKAQDTSELFFDDVAVPTSNLLGGAEGRGFYQLMSDLPYERTIIGVMAVAAMEGAVEATLAFVRQRKAFGKSIADFQNTKYRLAELATITKVTRSFIDECVEALVSGTLDAATASMAKLWASEQQGKVIDECLQLHGGYGFMNEYLIARMYADARVQRIYGGTSEMMKEVISRAL</sequence>
<comment type="cofactor">
    <cofactor evidence="1 6">
        <name>FAD</name>
        <dbReference type="ChEBI" id="CHEBI:57692"/>
    </cofactor>
</comment>
<dbReference type="Gene3D" id="1.20.140.10">
    <property type="entry name" value="Butyryl-CoA Dehydrogenase, subunit A, domain 3"/>
    <property type="match status" value="1"/>
</dbReference>
<dbReference type="Gene3D" id="1.10.540.10">
    <property type="entry name" value="Acyl-CoA dehydrogenase/oxidase, N-terminal domain"/>
    <property type="match status" value="1"/>
</dbReference>
<proteinExistence type="inferred from homology"/>
<keyword evidence="11" id="KW-1185">Reference proteome</keyword>